<accession>A0A1H2UC27</accession>
<evidence type="ECO:0008006" key="4">
    <source>
        <dbReference type="Google" id="ProtNLM"/>
    </source>
</evidence>
<feature type="region of interest" description="Disordered" evidence="1">
    <location>
        <begin position="228"/>
        <end position="263"/>
    </location>
</feature>
<proteinExistence type="predicted"/>
<dbReference type="OrthoDB" id="6188167at2"/>
<dbReference type="InterPro" id="IPR012434">
    <property type="entry name" value="DUF1631"/>
</dbReference>
<evidence type="ECO:0000256" key="1">
    <source>
        <dbReference type="SAM" id="MobiDB-lite"/>
    </source>
</evidence>
<dbReference type="EMBL" id="FNNE01000003">
    <property type="protein sequence ID" value="SDW53753.1"/>
    <property type="molecule type" value="Genomic_DNA"/>
</dbReference>
<organism evidence="2 3">
    <name type="scientific">Marinobacter mobilis</name>
    <dbReference type="NCBI Taxonomy" id="488533"/>
    <lineage>
        <taxon>Bacteria</taxon>
        <taxon>Pseudomonadati</taxon>
        <taxon>Pseudomonadota</taxon>
        <taxon>Gammaproteobacteria</taxon>
        <taxon>Pseudomonadales</taxon>
        <taxon>Marinobacteraceae</taxon>
        <taxon>Marinobacter</taxon>
    </lineage>
</organism>
<protein>
    <recommendedName>
        <fullName evidence="4">Thymidine phosphorylase</fullName>
    </recommendedName>
</protein>
<gene>
    <name evidence="2" type="ORF">SAMN04487960_10364</name>
</gene>
<evidence type="ECO:0000313" key="3">
    <source>
        <dbReference type="Proteomes" id="UP000199675"/>
    </source>
</evidence>
<evidence type="ECO:0000313" key="2">
    <source>
        <dbReference type="EMBL" id="SDW53753.1"/>
    </source>
</evidence>
<dbReference type="AlphaFoldDB" id="A0A1H2UC27"/>
<sequence>MTQGNKVVNLQGQRVMGQASLPTVLVRLRDVSGKGLRNVLTQFFDSSDDALFNLAEKADSNQDQEAFFNAMRELRLRRKHIMVSILQWMSRSFNEIGRFDPVIGATDLEEYDQDSLSLMDDADLEQKVAIDNLITKLRTRNKEALGLLAERVRHLLPGIQLADRQIPLSPEVICSGLSEACGDLDIDIRARLTVLKLFDQLLINTLEKLYNGANQLLAQEGVLPDLKRASSGARPANKDTGYRNPPMTARSPSDSASAPMDTRTADALAAARGQATFSELSALLHQGGPGLPEGAEGSGVELETPALMVMLGNLQKPAAERGPTPEGSLSDQLNVILRPLSSKGYSVKQVDNDVINLVSMLFDFILEDRQLAPTMKALISRLQIPVLKVALIDQSFFNRGGHPARKLLNELALAAIGWAEKSEGQRDPLKDKIEWVVNNLLDNFTDNVELFSELLLEFSHFMDLDRRRRALVEQRLKDAEEGRALQERAKAVVDEVLSSVIRDRDLPAPVSSLLNEPWRKYLQWLILRKGDESPEWAAAVELSQRLVWSADPVPYDANTRTDLLRAIPGIVDGLRKGLQTISWDPFATDNIIRDLELAHVDVFQRLVTSTVETRPAEARPAEDVAAPVTEAVAAVAEPAPEPEPAPITPEPATADVAAVTPAPDESFEAWLAKADALPVGSWVELTSADNRIRCKLAAFIKATGKFIFVNRNGAKVAELQREELAGALQAGEISMLDDGLIFDRALESIIDNLRHSRRD</sequence>
<keyword evidence="3" id="KW-1185">Reference proteome</keyword>
<dbReference type="RefSeq" id="WP_091811907.1">
    <property type="nucleotide sequence ID" value="NZ_FNNE01000003.1"/>
</dbReference>
<dbReference type="Proteomes" id="UP000199675">
    <property type="component" value="Unassembled WGS sequence"/>
</dbReference>
<dbReference type="STRING" id="488533.SAMN04487960_10364"/>
<name>A0A1H2UC27_9GAMM</name>
<dbReference type="Pfam" id="PF07793">
    <property type="entry name" value="DUF1631"/>
    <property type="match status" value="1"/>
</dbReference>
<reference evidence="2 3" key="1">
    <citation type="submission" date="2016-10" db="EMBL/GenBank/DDBJ databases">
        <authorList>
            <person name="de Groot N.N."/>
        </authorList>
    </citation>
    <scope>NUCLEOTIDE SEQUENCE [LARGE SCALE GENOMIC DNA]</scope>
    <source>
        <strain evidence="2 3">CGMCC 1.7059</strain>
    </source>
</reference>